<proteinExistence type="predicted"/>
<gene>
    <name evidence="1" type="ORF">EP47_06255</name>
</gene>
<accession>A0A0A2T503</accession>
<reference evidence="1 2" key="1">
    <citation type="submission" date="2014-05" db="EMBL/GenBank/DDBJ databases">
        <authorList>
            <person name="Rizzardi K."/>
            <person name="Winiecka-Krusnell J."/>
            <person name="Ramliden M."/>
            <person name="Alm E."/>
            <person name="Andersson S."/>
            <person name="Byfors S."/>
        </authorList>
    </citation>
    <scope>NUCLEOTIDE SEQUENCE [LARGE SCALE GENOMIC DNA]</scope>
    <source>
        <strain evidence="1 2">LEGN</strain>
    </source>
</reference>
<dbReference type="Proteomes" id="UP000054422">
    <property type="component" value="Unassembled WGS sequence"/>
</dbReference>
<comment type="caution">
    <text evidence="1">The sequence shown here is derived from an EMBL/GenBank/DDBJ whole genome shotgun (WGS) entry which is preliminary data.</text>
</comment>
<dbReference type="EMBL" id="JNCF01000061">
    <property type="protein sequence ID" value="KGP62503.1"/>
    <property type="molecule type" value="Genomic_DNA"/>
</dbReference>
<dbReference type="AlphaFoldDB" id="A0A0A2T503"/>
<organism evidence="1 2">
    <name type="scientific">Legionella norrlandica</name>
    <dbReference type="NCBI Taxonomy" id="1498499"/>
    <lineage>
        <taxon>Bacteria</taxon>
        <taxon>Pseudomonadati</taxon>
        <taxon>Pseudomonadota</taxon>
        <taxon>Gammaproteobacteria</taxon>
        <taxon>Legionellales</taxon>
        <taxon>Legionellaceae</taxon>
        <taxon>Legionella</taxon>
    </lineage>
</organism>
<evidence type="ECO:0000313" key="1">
    <source>
        <dbReference type="EMBL" id="KGP62503.1"/>
    </source>
</evidence>
<name>A0A0A2T503_9GAMM</name>
<dbReference type="RefSeq" id="WP_035890933.1">
    <property type="nucleotide sequence ID" value="NZ_JNCF01000061.1"/>
</dbReference>
<evidence type="ECO:0000313" key="2">
    <source>
        <dbReference type="Proteomes" id="UP000054422"/>
    </source>
</evidence>
<keyword evidence="2" id="KW-1185">Reference proteome</keyword>
<protein>
    <submittedName>
        <fullName evidence="1">Uncharacterized protein</fullName>
    </submittedName>
</protein>
<sequence length="97" mass="10812">MNVANENSQPTGTFTPEDYAKAMNFIGQNLLSSLTQSVEKLPPQLRNLKVVSQALSAFLTNVIYKQFPENHESCQQMLSEISKLVSVQLNNIPQTSK</sequence>
<dbReference type="OrthoDB" id="5638682at2"/>